<dbReference type="EMBL" id="CP114413">
    <property type="protein sequence ID" value="WAZ25704.1"/>
    <property type="molecule type" value="Genomic_DNA"/>
</dbReference>
<keyword evidence="3" id="KW-1185">Reference proteome</keyword>
<protein>
    <submittedName>
        <fullName evidence="2">Uncharacterized protein</fullName>
    </submittedName>
</protein>
<evidence type="ECO:0000313" key="3">
    <source>
        <dbReference type="Proteomes" id="UP001164439"/>
    </source>
</evidence>
<evidence type="ECO:0000313" key="2">
    <source>
        <dbReference type="EMBL" id="WAZ25704.1"/>
    </source>
</evidence>
<name>A0ABY7KMY2_9ACTN</name>
<reference evidence="2" key="1">
    <citation type="submission" date="2022-12" db="EMBL/GenBank/DDBJ databases">
        <authorList>
            <person name="Ruckert C."/>
            <person name="Busche T."/>
            <person name="Kalinowski J."/>
            <person name="Wittmann C."/>
        </authorList>
    </citation>
    <scope>NUCLEOTIDE SEQUENCE</scope>
    <source>
        <strain evidence="2">DSM 40467</strain>
    </source>
</reference>
<gene>
    <name evidence="2" type="ORF">STRCI_007215</name>
</gene>
<proteinExistence type="predicted"/>
<feature type="region of interest" description="Disordered" evidence="1">
    <location>
        <begin position="316"/>
        <end position="358"/>
    </location>
</feature>
<evidence type="ECO:0000256" key="1">
    <source>
        <dbReference type="SAM" id="MobiDB-lite"/>
    </source>
</evidence>
<accession>A0ABY7KMY2</accession>
<dbReference type="RefSeq" id="WP_269663184.1">
    <property type="nucleotide sequence ID" value="NZ_CP114413.1"/>
</dbReference>
<sequence>MSQVLYGERSWNPLARTVELTDAGLRRGGRTTPLHELNLVAMADAFQRGQWLGGGGTERPLNGLPEGPGVVPVTRATGTTKPLKVREAAEFARTLGELAVRHSGGPGQVAAVAEMARAEGVPLWIARRFAPGPAGPIAVAVDRNLVRVDVWGPHAPAVRIRAPFGFHRERTDPAQGLRVTVGEVSAELVLHARKRKSKRYVEVTLPGQRWVLKRESGKSSRLLRDDRPVALLTRPRGRPEPEPGSVLRPLASVQYESPDPLDAVMAHVFAVAFGLGDTTGAARFRAERRRTHFGEPIAVDEWWDRPWFSNLGLDREDNELGGADGWGSDGGDGGDSGGGDGGGGDGGGGDGGGGGGGD</sequence>
<dbReference type="Proteomes" id="UP001164439">
    <property type="component" value="Chromosome"/>
</dbReference>
<organism evidence="2 3">
    <name type="scientific">Streptomyces cinnabarinus</name>
    <dbReference type="NCBI Taxonomy" id="67287"/>
    <lineage>
        <taxon>Bacteria</taxon>
        <taxon>Bacillati</taxon>
        <taxon>Actinomycetota</taxon>
        <taxon>Actinomycetes</taxon>
        <taxon>Kitasatosporales</taxon>
        <taxon>Streptomycetaceae</taxon>
        <taxon>Streptomyces</taxon>
    </lineage>
</organism>
<feature type="compositionally biased region" description="Gly residues" evidence="1">
    <location>
        <begin position="322"/>
        <end position="358"/>
    </location>
</feature>